<dbReference type="SUPFAM" id="SSF54593">
    <property type="entry name" value="Glyoxalase/Bleomycin resistance protein/Dihydroxybiphenyl dioxygenase"/>
    <property type="match status" value="1"/>
</dbReference>
<dbReference type="eggNOG" id="COG0346">
    <property type="taxonomic scope" value="Bacteria"/>
</dbReference>
<sequence length="132" mass="14886">MKVQLEGITLLTNDVSRLAHFYRDVMGFQCVVDESHYAEFQNEGVRLAICLNALMADNTNNHHSFIEERKGQAVELNFQLESPEQVHQVYDDLVRKGATPITSPQLKSWGHTTGFFADPDGNIHSLFAVNPL</sequence>
<dbReference type="InterPro" id="IPR037523">
    <property type="entry name" value="VOC_core"/>
</dbReference>
<comment type="caution">
    <text evidence="2">The sequence shown here is derived from an EMBL/GenBank/DDBJ whole genome shotgun (WGS) entry which is preliminary data.</text>
</comment>
<evidence type="ECO:0000313" key="2">
    <source>
        <dbReference type="EMBL" id="KGE19134.1"/>
    </source>
</evidence>
<dbReference type="PANTHER" id="PTHR36503:SF1">
    <property type="entry name" value="BLR2520 PROTEIN"/>
    <property type="match status" value="1"/>
</dbReference>
<dbReference type="PROSITE" id="PS51819">
    <property type="entry name" value="VOC"/>
    <property type="match status" value="1"/>
</dbReference>
<dbReference type="RefSeq" id="WP_036649774.1">
    <property type="nucleotide sequence ID" value="NZ_JQCR01000002.1"/>
</dbReference>
<dbReference type="Gene3D" id="3.10.180.10">
    <property type="entry name" value="2,3-Dihydroxybiphenyl 1,2-Dioxygenase, domain 1"/>
    <property type="match status" value="1"/>
</dbReference>
<feature type="domain" description="VOC" evidence="1">
    <location>
        <begin position="4"/>
        <end position="129"/>
    </location>
</feature>
<dbReference type="InterPro" id="IPR029068">
    <property type="entry name" value="Glyas_Bleomycin-R_OHBP_Dase"/>
</dbReference>
<dbReference type="Proteomes" id="UP000029734">
    <property type="component" value="Unassembled WGS sequence"/>
</dbReference>
<dbReference type="Pfam" id="PF00903">
    <property type="entry name" value="Glyoxalase"/>
    <property type="match status" value="1"/>
</dbReference>
<organism evidence="2 3">
    <name type="scientific">Paenibacillus wynnii</name>
    <dbReference type="NCBI Taxonomy" id="268407"/>
    <lineage>
        <taxon>Bacteria</taxon>
        <taxon>Bacillati</taxon>
        <taxon>Bacillota</taxon>
        <taxon>Bacilli</taxon>
        <taxon>Bacillales</taxon>
        <taxon>Paenibacillaceae</taxon>
        <taxon>Paenibacillus</taxon>
    </lineage>
</organism>
<dbReference type="PANTHER" id="PTHR36503">
    <property type="entry name" value="BLR2520 PROTEIN"/>
    <property type="match status" value="1"/>
</dbReference>
<dbReference type="EMBL" id="JQCR01000002">
    <property type="protein sequence ID" value="KGE19134.1"/>
    <property type="molecule type" value="Genomic_DNA"/>
</dbReference>
<accession>A0A098M9B1</accession>
<keyword evidence="3" id="KW-1185">Reference proteome</keyword>
<evidence type="ECO:0000313" key="3">
    <source>
        <dbReference type="Proteomes" id="UP000029734"/>
    </source>
</evidence>
<name>A0A098M9B1_9BACL</name>
<evidence type="ECO:0000259" key="1">
    <source>
        <dbReference type="PROSITE" id="PS51819"/>
    </source>
</evidence>
<dbReference type="InterPro" id="IPR004360">
    <property type="entry name" value="Glyas_Fos-R_dOase_dom"/>
</dbReference>
<dbReference type="AlphaFoldDB" id="A0A098M9B1"/>
<dbReference type="STRING" id="268407.PWYN_07065"/>
<proteinExistence type="predicted"/>
<gene>
    <name evidence="2" type="ORF">PWYN_07065</name>
</gene>
<reference evidence="2 3" key="1">
    <citation type="submission" date="2014-08" db="EMBL/GenBank/DDBJ databases">
        <authorList>
            <person name="den Bakker H.C."/>
        </authorList>
    </citation>
    <scope>NUCLEOTIDE SEQUENCE [LARGE SCALE GENOMIC DNA]</scope>
    <source>
        <strain evidence="2 3">DSM 18334</strain>
    </source>
</reference>
<protein>
    <submittedName>
        <fullName evidence="2">Glyoxalase</fullName>
    </submittedName>
</protein>
<reference evidence="2 3" key="2">
    <citation type="submission" date="2014-10" db="EMBL/GenBank/DDBJ databases">
        <title>Comparative genomics of the Paenibacillus odorifer group.</title>
        <authorList>
            <person name="Tsai Y.-C."/>
            <person name="Martin N."/>
            <person name="Korlach J."/>
            <person name="Wiedmann M."/>
        </authorList>
    </citation>
    <scope>NUCLEOTIDE SEQUENCE [LARGE SCALE GENOMIC DNA]</scope>
    <source>
        <strain evidence="2 3">DSM 18334</strain>
    </source>
</reference>